<sequence length="410" mass="43995">MGTDSRLAVTSEVGTLRTVLLHRPGDELRRLTPSNNDQLLFDGIPWVERAQEEHDAFATVLRARGVEVLLLADLLTETLAASGAARIQGISAAVDARRLGHDLADQLAAELRKVPAGELADILMAGMTFDELPFGPDTTSLVRRMHHGADFVIDPLPNLLFTRDSSFWVGPKVAITSLALPARNRETSLTDLVYAFHPRFLGVRRAYESHTAPIEGGDVLLLAHGVVAVGVGERTTPAGAEALARSLFDDDLAHTVLVVPIAQNRATMHLDTVCTMVDTDAVVMYPGVRETLQAFTIRRADRATGRGLDPIGISGPEPFLPAAAAAMGIPKLRVIDTGRDGPAAEREQWDDGNNTLALAPGVVVAYERNEMTNSRLADEGIEVLTIQGSELGSGRGGPRCMSCPLSRDEV</sequence>
<dbReference type="Gene3D" id="1.10.3930.10">
    <property type="entry name" value="Arginine deiminase"/>
    <property type="match status" value="1"/>
</dbReference>
<dbReference type="Gene3D" id="3.75.10.10">
    <property type="entry name" value="L-arginine/glycine Amidinotransferase, Chain A"/>
    <property type="match status" value="1"/>
</dbReference>
<dbReference type="PRINTS" id="PR01466">
    <property type="entry name" value="ARGDEIMINASE"/>
</dbReference>
<evidence type="ECO:0000313" key="4">
    <source>
        <dbReference type="EMBL" id="MFC4375615.1"/>
    </source>
</evidence>
<dbReference type="PANTHER" id="PTHR47271">
    <property type="entry name" value="ARGININE DEIMINASE"/>
    <property type="match status" value="1"/>
</dbReference>
<dbReference type="GO" id="GO:0016990">
    <property type="term" value="F:arginine deiminase activity"/>
    <property type="evidence" value="ECO:0007669"/>
    <property type="project" value="UniProtKB-EC"/>
</dbReference>
<dbReference type="Proteomes" id="UP001595844">
    <property type="component" value="Unassembled WGS sequence"/>
</dbReference>
<dbReference type="InterPro" id="IPR003876">
    <property type="entry name" value="Arg_deiminase"/>
</dbReference>
<dbReference type="EC" id="3.5.3.6" evidence="3"/>
<dbReference type="HAMAP" id="MF_00242">
    <property type="entry name" value="Arg_deiminase"/>
    <property type="match status" value="1"/>
</dbReference>
<comment type="caution">
    <text evidence="4">The sequence shown here is derived from an EMBL/GenBank/DDBJ whole genome shotgun (WGS) entry which is preliminary data.</text>
</comment>
<dbReference type="SUPFAM" id="SSF55909">
    <property type="entry name" value="Pentein"/>
    <property type="match status" value="1"/>
</dbReference>
<reference evidence="5" key="1">
    <citation type="journal article" date="2019" name="Int. J. Syst. Evol. Microbiol.">
        <title>The Global Catalogue of Microorganisms (GCM) 10K type strain sequencing project: providing services to taxonomists for standard genome sequencing and annotation.</title>
        <authorList>
            <consortium name="The Broad Institute Genomics Platform"/>
            <consortium name="The Broad Institute Genome Sequencing Center for Infectious Disease"/>
            <person name="Wu L."/>
            <person name="Ma J."/>
        </authorList>
    </citation>
    <scope>NUCLEOTIDE SEQUENCE [LARGE SCALE GENOMIC DNA]</scope>
    <source>
        <strain evidence="5">IBRC-M 10490</strain>
    </source>
</reference>
<gene>
    <name evidence="3 4" type="primary">arcA</name>
    <name evidence="4" type="ORF">ACFO5K_16060</name>
</gene>
<protein>
    <recommendedName>
        <fullName evidence="3">Arginine deiminase</fullName>
        <shortName evidence="3">ADI</shortName>
        <ecNumber evidence="3">3.5.3.6</ecNumber>
    </recommendedName>
    <alternativeName>
        <fullName evidence="3">Arginine dihydrolase</fullName>
        <shortName evidence="3">AD</shortName>
    </alternativeName>
</protein>
<evidence type="ECO:0000313" key="5">
    <source>
        <dbReference type="Proteomes" id="UP001595844"/>
    </source>
</evidence>
<keyword evidence="5" id="KW-1185">Reference proteome</keyword>
<evidence type="ECO:0000256" key="1">
    <source>
        <dbReference type="ARBA" id="ARBA00010206"/>
    </source>
</evidence>
<accession>A0ABV8VHU6</accession>
<dbReference type="EMBL" id="JBHSDL010000014">
    <property type="protein sequence ID" value="MFC4375615.1"/>
    <property type="molecule type" value="Genomic_DNA"/>
</dbReference>
<organism evidence="4 5">
    <name type="scientific">Nocardia halotolerans</name>
    <dbReference type="NCBI Taxonomy" id="1755878"/>
    <lineage>
        <taxon>Bacteria</taxon>
        <taxon>Bacillati</taxon>
        <taxon>Actinomycetota</taxon>
        <taxon>Actinomycetes</taxon>
        <taxon>Mycobacteriales</taxon>
        <taxon>Nocardiaceae</taxon>
        <taxon>Nocardia</taxon>
    </lineage>
</organism>
<name>A0ABV8VHU6_9NOCA</name>
<proteinExistence type="inferred from homology"/>
<comment type="catalytic activity">
    <reaction evidence="3">
        <text>L-arginine + H2O = L-citrulline + NH4(+)</text>
        <dbReference type="Rhea" id="RHEA:19597"/>
        <dbReference type="ChEBI" id="CHEBI:15377"/>
        <dbReference type="ChEBI" id="CHEBI:28938"/>
        <dbReference type="ChEBI" id="CHEBI:32682"/>
        <dbReference type="ChEBI" id="CHEBI:57743"/>
        <dbReference type="EC" id="3.5.3.6"/>
    </reaction>
</comment>
<comment type="subcellular location">
    <subcellularLocation>
        <location evidence="3">Cytoplasm</location>
    </subcellularLocation>
</comment>
<feature type="active site" description="Amidino-cysteine intermediate" evidence="3">
    <location>
        <position position="400"/>
    </location>
</feature>
<evidence type="ECO:0000256" key="2">
    <source>
        <dbReference type="ARBA" id="ARBA00022801"/>
    </source>
</evidence>
<keyword evidence="3" id="KW-0056">Arginine metabolism</keyword>
<comment type="pathway">
    <text evidence="3">Amino-acid degradation; L-arginine degradation via ADI pathway; carbamoyl phosphate from L-arginine: step 1/2.</text>
</comment>
<comment type="similarity">
    <text evidence="1 3">Belongs to the arginine deiminase family.</text>
</comment>
<keyword evidence="2 3" id="KW-0378">Hydrolase</keyword>
<dbReference type="NCBIfam" id="TIGR01078">
    <property type="entry name" value="arcA"/>
    <property type="match status" value="1"/>
</dbReference>
<dbReference type="RefSeq" id="WP_378562618.1">
    <property type="nucleotide sequence ID" value="NZ_JBHSDL010000014.1"/>
</dbReference>
<dbReference type="PANTHER" id="PTHR47271:SF2">
    <property type="entry name" value="ARGININE DEIMINASE"/>
    <property type="match status" value="1"/>
</dbReference>
<dbReference type="Pfam" id="PF02274">
    <property type="entry name" value="ADI"/>
    <property type="match status" value="1"/>
</dbReference>
<evidence type="ECO:0000256" key="3">
    <source>
        <dbReference type="HAMAP-Rule" id="MF_00242"/>
    </source>
</evidence>
<keyword evidence="3" id="KW-0963">Cytoplasm</keyword>
<dbReference type="PIRSF" id="PIRSF006356">
    <property type="entry name" value="Arg_deiminase"/>
    <property type="match status" value="1"/>
</dbReference>
<dbReference type="NCBIfam" id="NF002381">
    <property type="entry name" value="PRK01388.1"/>
    <property type="match status" value="1"/>
</dbReference>